<gene>
    <name evidence="9" type="ORF">LY89DRAFT_603104</name>
</gene>
<keyword evidence="4 7" id="KW-0862">Zinc</keyword>
<keyword evidence="10" id="KW-1185">Reference proteome</keyword>
<dbReference type="GO" id="GO:0034599">
    <property type="term" value="P:cellular response to oxidative stress"/>
    <property type="evidence" value="ECO:0007669"/>
    <property type="project" value="TreeGrafter"/>
</dbReference>
<dbReference type="EC" id="4.2.1.1" evidence="2 8"/>
<comment type="function">
    <text evidence="8">Reversible hydration of carbon dioxide.</text>
</comment>
<dbReference type="Pfam" id="PF00484">
    <property type="entry name" value="Pro_CA"/>
    <property type="match status" value="1"/>
</dbReference>
<dbReference type="EMBL" id="KQ947445">
    <property type="protein sequence ID" value="KUJ06600.1"/>
    <property type="molecule type" value="Genomic_DNA"/>
</dbReference>
<dbReference type="GO" id="GO:0004089">
    <property type="term" value="F:carbonate dehydratase activity"/>
    <property type="evidence" value="ECO:0007669"/>
    <property type="project" value="UniProtKB-UniRule"/>
</dbReference>
<dbReference type="PANTHER" id="PTHR11002">
    <property type="entry name" value="CARBONIC ANHYDRASE"/>
    <property type="match status" value="1"/>
</dbReference>
<accession>A0A132B2I1</accession>
<dbReference type="InParanoid" id="A0A132B2I1"/>
<feature type="binding site" evidence="7">
    <location>
        <position position="41"/>
    </location>
    <ligand>
        <name>Zn(2+)</name>
        <dbReference type="ChEBI" id="CHEBI:29105"/>
    </ligand>
</feature>
<dbReference type="SMART" id="SM00947">
    <property type="entry name" value="Pro_CA"/>
    <property type="match status" value="1"/>
</dbReference>
<keyword evidence="3 7" id="KW-0479">Metal-binding</keyword>
<dbReference type="STRING" id="149040.A0A132B2I1"/>
<dbReference type="GO" id="GO:0071244">
    <property type="term" value="P:cellular response to carbon dioxide"/>
    <property type="evidence" value="ECO:0007669"/>
    <property type="project" value="TreeGrafter"/>
</dbReference>
<evidence type="ECO:0000313" key="10">
    <source>
        <dbReference type="Proteomes" id="UP000070700"/>
    </source>
</evidence>
<evidence type="ECO:0000256" key="4">
    <source>
        <dbReference type="ARBA" id="ARBA00022833"/>
    </source>
</evidence>
<dbReference type="PANTHER" id="PTHR11002:SF76">
    <property type="entry name" value="CARBONIC ANHYDRASE"/>
    <property type="match status" value="1"/>
</dbReference>
<evidence type="ECO:0000313" key="9">
    <source>
        <dbReference type="EMBL" id="KUJ06600.1"/>
    </source>
</evidence>
<protein>
    <recommendedName>
        <fullName evidence="2 8">Carbonic anhydrase</fullName>
        <ecNumber evidence="2 8">4.2.1.1</ecNumber>
    </recommendedName>
    <alternativeName>
        <fullName evidence="8">Carbonate dehydratase</fullName>
    </alternativeName>
</protein>
<dbReference type="InterPro" id="IPR036874">
    <property type="entry name" value="Carbonic_anhydrase_sf"/>
</dbReference>
<organism evidence="9 10">
    <name type="scientific">Mollisia scopiformis</name>
    <name type="common">Conifer needle endophyte fungus</name>
    <name type="synonym">Phialocephala scopiformis</name>
    <dbReference type="NCBI Taxonomy" id="149040"/>
    <lineage>
        <taxon>Eukaryota</taxon>
        <taxon>Fungi</taxon>
        <taxon>Dikarya</taxon>
        <taxon>Ascomycota</taxon>
        <taxon>Pezizomycotina</taxon>
        <taxon>Leotiomycetes</taxon>
        <taxon>Helotiales</taxon>
        <taxon>Mollisiaceae</taxon>
        <taxon>Mollisia</taxon>
    </lineage>
</organism>
<dbReference type="GO" id="GO:0008270">
    <property type="term" value="F:zinc ion binding"/>
    <property type="evidence" value="ECO:0007669"/>
    <property type="project" value="UniProtKB-UniRule"/>
</dbReference>
<evidence type="ECO:0000256" key="6">
    <source>
        <dbReference type="ARBA" id="ARBA00048348"/>
    </source>
</evidence>
<evidence type="ECO:0000256" key="2">
    <source>
        <dbReference type="ARBA" id="ARBA00012925"/>
    </source>
</evidence>
<dbReference type="Gene3D" id="3.40.1050.10">
    <property type="entry name" value="Carbonic anhydrase"/>
    <property type="match status" value="1"/>
</dbReference>
<dbReference type="OrthoDB" id="10248475at2759"/>
<evidence type="ECO:0000256" key="5">
    <source>
        <dbReference type="ARBA" id="ARBA00023239"/>
    </source>
</evidence>
<dbReference type="KEGG" id="psco:LY89DRAFT_603104"/>
<comment type="cofactor">
    <cofactor evidence="7">
        <name>Zn(2+)</name>
        <dbReference type="ChEBI" id="CHEBI:29105"/>
    </cofactor>
    <text evidence="7">Binds 1 zinc ion per subunit.</text>
</comment>
<feature type="binding site" evidence="7">
    <location>
        <position position="95"/>
    </location>
    <ligand>
        <name>Zn(2+)</name>
        <dbReference type="ChEBI" id="CHEBI:29105"/>
    </ligand>
</feature>
<name>A0A132B2I1_MOLSC</name>
<feature type="binding site" evidence="7">
    <location>
        <position position="39"/>
    </location>
    <ligand>
        <name>Zn(2+)</name>
        <dbReference type="ChEBI" id="CHEBI:29105"/>
    </ligand>
</feature>
<keyword evidence="5 8" id="KW-0456">Lyase</keyword>
<dbReference type="RefSeq" id="XP_018060955.1">
    <property type="nucleotide sequence ID" value="XM_018210286.1"/>
</dbReference>
<evidence type="ECO:0000256" key="7">
    <source>
        <dbReference type="PIRSR" id="PIRSR601765-1"/>
    </source>
</evidence>
<sequence length="187" mass="21517">MTFDFLSLVKKQYRTVPLEGDFIQPSKIEGKEQILWVGCSDSSVEETDVLDVPREEIFVHRNLGNIISNGDLSSESAIEWCLDLLKVKHIIVCGHYDCALIDKGDGSALGGWHKLHELNESHLSKSDSSLNYECRHRKLEEVYVLAEVDWLKRQPSVRRAMEEEGLKLHAFVYDKERNVGYRLVEEQ</sequence>
<proteinExistence type="inferred from homology"/>
<dbReference type="SUPFAM" id="SSF53056">
    <property type="entry name" value="beta-carbonic anhydrase, cab"/>
    <property type="match status" value="1"/>
</dbReference>
<evidence type="ECO:0000256" key="1">
    <source>
        <dbReference type="ARBA" id="ARBA00006217"/>
    </source>
</evidence>
<dbReference type="GeneID" id="28820012"/>
<comment type="similarity">
    <text evidence="1 8">Belongs to the beta-class carbonic anhydrase family.</text>
</comment>
<dbReference type="InterPro" id="IPR001765">
    <property type="entry name" value="Carbonic_anhydrase"/>
</dbReference>
<comment type="catalytic activity">
    <reaction evidence="6 8">
        <text>hydrogencarbonate + H(+) = CO2 + H2O</text>
        <dbReference type="Rhea" id="RHEA:10748"/>
        <dbReference type="ChEBI" id="CHEBI:15377"/>
        <dbReference type="ChEBI" id="CHEBI:15378"/>
        <dbReference type="ChEBI" id="CHEBI:16526"/>
        <dbReference type="ChEBI" id="CHEBI:17544"/>
        <dbReference type="EC" id="4.2.1.1"/>
    </reaction>
</comment>
<feature type="binding site" evidence="7">
    <location>
        <position position="98"/>
    </location>
    <ligand>
        <name>Zn(2+)</name>
        <dbReference type="ChEBI" id="CHEBI:29105"/>
    </ligand>
</feature>
<dbReference type="GO" id="GO:0005737">
    <property type="term" value="C:cytoplasm"/>
    <property type="evidence" value="ECO:0007669"/>
    <property type="project" value="TreeGrafter"/>
</dbReference>
<reference evidence="9 10" key="1">
    <citation type="submission" date="2015-10" db="EMBL/GenBank/DDBJ databases">
        <title>Full genome of DAOMC 229536 Phialocephala scopiformis, a fungal endophyte of spruce producing the potent anti-insectan compound rugulosin.</title>
        <authorList>
            <consortium name="DOE Joint Genome Institute"/>
            <person name="Walker A.K."/>
            <person name="Frasz S.L."/>
            <person name="Seifert K.A."/>
            <person name="Miller J.D."/>
            <person name="Mondo S.J."/>
            <person name="Labutti K."/>
            <person name="Lipzen A."/>
            <person name="Dockter R."/>
            <person name="Kennedy M."/>
            <person name="Grigoriev I.V."/>
            <person name="Spatafora J.W."/>
        </authorList>
    </citation>
    <scope>NUCLEOTIDE SEQUENCE [LARGE SCALE GENOMIC DNA]</scope>
    <source>
        <strain evidence="9 10">CBS 120377</strain>
    </source>
</reference>
<evidence type="ECO:0000256" key="3">
    <source>
        <dbReference type="ARBA" id="ARBA00022723"/>
    </source>
</evidence>
<dbReference type="Proteomes" id="UP000070700">
    <property type="component" value="Unassembled WGS sequence"/>
</dbReference>
<evidence type="ECO:0000256" key="8">
    <source>
        <dbReference type="RuleBase" id="RU003956"/>
    </source>
</evidence>
<dbReference type="AlphaFoldDB" id="A0A132B2I1"/>